<evidence type="ECO:0000256" key="1">
    <source>
        <dbReference type="ARBA" id="ARBA00004294"/>
    </source>
</evidence>
<protein>
    <recommendedName>
        <fullName evidence="13">Voltage-dependent ion-selective channel</fullName>
    </recommendedName>
</protein>
<keyword evidence="6" id="KW-1000">Mitochondrion outer membrane</keyword>
<evidence type="ECO:0000256" key="4">
    <source>
        <dbReference type="ARBA" id="ARBA00022452"/>
    </source>
</evidence>
<sequence length="282" mass="30515">MSIPVAFNDIGKPSKDLLSKDYPIDGIKVEVKTSAFDGTTFKVNGHRDNNLGIIAGDIETKYVDKQNGIVLTQAWTTSNILNGKIELENNLAKGLKLELLTSYLPITHGKTIKINTIHKQPNVHSTASVDLSKLVFSANSVYGQEGFLIGAEVAYNAKLAKVSNYNAAIGYSARQYAVALHATNSLSRYAASYYQRLDESLEATAKADWDKKTNTIGLEAGAKMVLDSTSFVKGKVTNTGIVGISYTQLIRPGIKANLGFAADSARLNENAYKVGLTLTFEN</sequence>
<evidence type="ECO:0008006" key="13">
    <source>
        <dbReference type="Google" id="ProtNLM"/>
    </source>
</evidence>
<dbReference type="GO" id="GO:0015288">
    <property type="term" value="F:porin activity"/>
    <property type="evidence" value="ECO:0007669"/>
    <property type="project" value="UniProtKB-KW"/>
</dbReference>
<proteinExistence type="inferred from homology"/>
<evidence type="ECO:0000256" key="10">
    <source>
        <dbReference type="ARBA" id="ARBA00023136"/>
    </source>
</evidence>
<dbReference type="InterPro" id="IPR023614">
    <property type="entry name" value="Porin_dom_sf"/>
</dbReference>
<evidence type="ECO:0000256" key="9">
    <source>
        <dbReference type="ARBA" id="ARBA00023128"/>
    </source>
</evidence>
<keyword evidence="8" id="KW-0626">Porin</keyword>
<dbReference type="InterPro" id="IPR001925">
    <property type="entry name" value="Porin_Euk"/>
</dbReference>
<dbReference type="InterPro" id="IPR027246">
    <property type="entry name" value="Porin_Euk/Tom40"/>
</dbReference>
<dbReference type="PANTHER" id="PTHR11743">
    <property type="entry name" value="VOLTAGE-DEPENDENT ANION-SELECTIVE CHANNEL"/>
    <property type="match status" value="1"/>
</dbReference>
<comment type="similarity">
    <text evidence="2">Belongs to the eukaryotic mitochondrial porin family.</text>
</comment>
<dbReference type="GO" id="GO:0008308">
    <property type="term" value="F:voltage-gated monoatomic anion channel activity"/>
    <property type="evidence" value="ECO:0007669"/>
    <property type="project" value="InterPro"/>
</dbReference>
<keyword evidence="4" id="KW-1134">Transmembrane beta strand</keyword>
<keyword evidence="5" id="KW-0812">Transmembrane</keyword>
<dbReference type="AlphaFoldDB" id="A0A9P6X1Z5"/>
<organism evidence="11 12">
    <name type="scientific">Rhizopus oryzae</name>
    <name type="common">Mucormycosis agent</name>
    <name type="synonym">Rhizopus arrhizus var. delemar</name>
    <dbReference type="NCBI Taxonomy" id="64495"/>
    <lineage>
        <taxon>Eukaryota</taxon>
        <taxon>Fungi</taxon>
        <taxon>Fungi incertae sedis</taxon>
        <taxon>Mucoromycota</taxon>
        <taxon>Mucoromycotina</taxon>
        <taxon>Mucoromycetes</taxon>
        <taxon>Mucorales</taxon>
        <taxon>Mucorineae</taxon>
        <taxon>Rhizopodaceae</taxon>
        <taxon>Rhizopus</taxon>
    </lineage>
</organism>
<dbReference type="Gene3D" id="2.40.160.10">
    <property type="entry name" value="Porin"/>
    <property type="match status" value="1"/>
</dbReference>
<accession>A0A9P6X1Z5</accession>
<evidence type="ECO:0000313" key="11">
    <source>
        <dbReference type="EMBL" id="KAG1303488.1"/>
    </source>
</evidence>
<name>A0A9P6X1Z5_RHIOR</name>
<dbReference type="GO" id="GO:0005741">
    <property type="term" value="C:mitochondrial outer membrane"/>
    <property type="evidence" value="ECO:0007669"/>
    <property type="project" value="UniProtKB-SubCell"/>
</dbReference>
<evidence type="ECO:0000256" key="3">
    <source>
        <dbReference type="ARBA" id="ARBA00022448"/>
    </source>
</evidence>
<evidence type="ECO:0000256" key="7">
    <source>
        <dbReference type="ARBA" id="ARBA00023065"/>
    </source>
</evidence>
<evidence type="ECO:0000256" key="5">
    <source>
        <dbReference type="ARBA" id="ARBA00022692"/>
    </source>
</evidence>
<evidence type="ECO:0000256" key="6">
    <source>
        <dbReference type="ARBA" id="ARBA00022787"/>
    </source>
</evidence>
<keyword evidence="7" id="KW-0406">Ion transport</keyword>
<dbReference type="CDD" id="cd07306">
    <property type="entry name" value="Porin3_VDAC"/>
    <property type="match status" value="1"/>
</dbReference>
<dbReference type="PANTHER" id="PTHR11743:SF70">
    <property type="entry name" value="GH26960P-RELATED"/>
    <property type="match status" value="1"/>
</dbReference>
<dbReference type="EMBL" id="JAANQT010001963">
    <property type="protein sequence ID" value="KAG1303488.1"/>
    <property type="molecule type" value="Genomic_DNA"/>
</dbReference>
<evidence type="ECO:0000256" key="8">
    <source>
        <dbReference type="ARBA" id="ARBA00023114"/>
    </source>
</evidence>
<evidence type="ECO:0000256" key="2">
    <source>
        <dbReference type="ARBA" id="ARBA00007780"/>
    </source>
</evidence>
<evidence type="ECO:0000313" key="12">
    <source>
        <dbReference type="Proteomes" id="UP000716291"/>
    </source>
</evidence>
<comment type="subcellular location">
    <subcellularLocation>
        <location evidence="1">Mitochondrion outer membrane</location>
    </subcellularLocation>
</comment>
<dbReference type="Proteomes" id="UP000716291">
    <property type="component" value="Unassembled WGS sequence"/>
</dbReference>
<reference evidence="11" key="1">
    <citation type="journal article" date="2020" name="Microb. Genom.">
        <title>Genetic diversity of clinical and environmental Mucorales isolates obtained from an investigation of mucormycosis cases among solid organ transplant recipients.</title>
        <authorList>
            <person name="Nguyen M.H."/>
            <person name="Kaul D."/>
            <person name="Muto C."/>
            <person name="Cheng S.J."/>
            <person name="Richter R.A."/>
            <person name="Bruno V.M."/>
            <person name="Liu G."/>
            <person name="Beyhan S."/>
            <person name="Sundermann A.J."/>
            <person name="Mounaud S."/>
            <person name="Pasculle A.W."/>
            <person name="Nierman W.C."/>
            <person name="Driscoll E."/>
            <person name="Cumbie R."/>
            <person name="Clancy C.J."/>
            <person name="Dupont C.L."/>
        </authorList>
    </citation>
    <scope>NUCLEOTIDE SEQUENCE</scope>
    <source>
        <strain evidence="11">GL11</strain>
    </source>
</reference>
<keyword evidence="9" id="KW-0496">Mitochondrion</keyword>
<dbReference type="Pfam" id="PF01459">
    <property type="entry name" value="Porin_3"/>
    <property type="match status" value="1"/>
</dbReference>
<keyword evidence="3" id="KW-0813">Transport</keyword>
<gene>
    <name evidence="11" type="ORF">G6F64_010032</name>
</gene>
<keyword evidence="12" id="KW-1185">Reference proteome</keyword>
<dbReference type="GO" id="GO:0046930">
    <property type="term" value="C:pore complex"/>
    <property type="evidence" value="ECO:0007669"/>
    <property type="project" value="UniProtKB-KW"/>
</dbReference>
<dbReference type="PRINTS" id="PR00185">
    <property type="entry name" value="EUKARYTPORIN"/>
</dbReference>
<dbReference type="OrthoDB" id="7827681at2759"/>
<dbReference type="FunFam" id="2.40.160.10:FF:000012">
    <property type="entry name" value="Voltage-dependent anion-selective channel"/>
    <property type="match status" value="1"/>
</dbReference>
<keyword evidence="10" id="KW-0472">Membrane</keyword>
<comment type="caution">
    <text evidence="11">The sequence shown here is derived from an EMBL/GenBank/DDBJ whole genome shotgun (WGS) entry which is preliminary data.</text>
</comment>